<accession>A0ABD0K3U8</accession>
<keyword evidence="1" id="KW-0472">Membrane</keyword>
<name>A0ABD0K3U8_9CAEN</name>
<proteinExistence type="predicted"/>
<evidence type="ECO:0000313" key="3">
    <source>
        <dbReference type="Proteomes" id="UP001519460"/>
    </source>
</evidence>
<sequence>MASKGVHMAVMAGFSAACASIFAKTAASEDGAHSVVTVLSALAKAVSIDLHRLLFSHDGVVLTILLVRFIGVIGIFVSNAVMWIFFSKSLQLCSSSVVATVTNTAANFMLTCRGRCYGVSDYSSTGCLYSVGDDVMVCQDYSSTSCLYSVGDDVMVCQDYSSTSCLYSVGDDVMVCQDYSSTSCLYSVGDDVMVCQDYSSTGCLYSVGEDVMVCQDYSSTSCLYSVGDDVMACQD</sequence>
<dbReference type="AlphaFoldDB" id="A0ABD0K3U8"/>
<evidence type="ECO:0000313" key="2">
    <source>
        <dbReference type="EMBL" id="KAK7481724.1"/>
    </source>
</evidence>
<feature type="transmembrane region" description="Helical" evidence="1">
    <location>
        <begin position="60"/>
        <end position="86"/>
    </location>
</feature>
<dbReference type="PANTHER" id="PTHR31965:SF1">
    <property type="entry name" value="TRANSMEMBRANE PROTEIN 42"/>
    <property type="match status" value="1"/>
</dbReference>
<dbReference type="PROSITE" id="PS51257">
    <property type="entry name" value="PROKAR_LIPOPROTEIN"/>
    <property type="match status" value="1"/>
</dbReference>
<gene>
    <name evidence="2" type="ORF">BaRGS_00027097</name>
</gene>
<reference evidence="2 3" key="1">
    <citation type="journal article" date="2023" name="Sci. Data">
        <title>Genome assembly of the Korean intertidal mud-creeper Batillaria attramentaria.</title>
        <authorList>
            <person name="Patra A.K."/>
            <person name="Ho P.T."/>
            <person name="Jun S."/>
            <person name="Lee S.J."/>
            <person name="Kim Y."/>
            <person name="Won Y.J."/>
        </authorList>
    </citation>
    <scope>NUCLEOTIDE SEQUENCE [LARGE SCALE GENOMIC DNA]</scope>
    <source>
        <strain evidence="2">Wonlab-2016</strain>
    </source>
</reference>
<dbReference type="PANTHER" id="PTHR31965">
    <property type="entry name" value="TRANSMEMBRANE PROTEIN 42"/>
    <property type="match status" value="1"/>
</dbReference>
<organism evidence="2 3">
    <name type="scientific">Batillaria attramentaria</name>
    <dbReference type="NCBI Taxonomy" id="370345"/>
    <lineage>
        <taxon>Eukaryota</taxon>
        <taxon>Metazoa</taxon>
        <taxon>Spiralia</taxon>
        <taxon>Lophotrochozoa</taxon>
        <taxon>Mollusca</taxon>
        <taxon>Gastropoda</taxon>
        <taxon>Caenogastropoda</taxon>
        <taxon>Sorbeoconcha</taxon>
        <taxon>Cerithioidea</taxon>
        <taxon>Batillariidae</taxon>
        <taxon>Batillaria</taxon>
    </lineage>
</organism>
<evidence type="ECO:0000256" key="1">
    <source>
        <dbReference type="SAM" id="Phobius"/>
    </source>
</evidence>
<dbReference type="InterPro" id="IPR039632">
    <property type="entry name" value="TMEM42"/>
</dbReference>
<dbReference type="EMBL" id="JACVVK020000258">
    <property type="protein sequence ID" value="KAK7481724.1"/>
    <property type="molecule type" value="Genomic_DNA"/>
</dbReference>
<dbReference type="Proteomes" id="UP001519460">
    <property type="component" value="Unassembled WGS sequence"/>
</dbReference>
<keyword evidence="1" id="KW-1133">Transmembrane helix</keyword>
<protein>
    <submittedName>
        <fullName evidence="2">Uncharacterized protein</fullName>
    </submittedName>
</protein>
<comment type="caution">
    <text evidence="2">The sequence shown here is derived from an EMBL/GenBank/DDBJ whole genome shotgun (WGS) entry which is preliminary data.</text>
</comment>
<keyword evidence="3" id="KW-1185">Reference proteome</keyword>
<keyword evidence="1" id="KW-0812">Transmembrane</keyword>